<sequence>MYSLNEDVVITDSDGGNELNTCVFECTQDSFMYRINNSLTDFHYRWHRARPIRTRNDKGCLLYTDKNYKVKQYILGYLKKPDVIALDGDKAFEEYVDFDDATMHEIIKMAA</sequence>
<accession>A0AAU8B7N3</accession>
<organism evidence="1">
    <name type="scientific">Dulem virus 42</name>
    <dbReference type="NCBI Taxonomy" id="3145760"/>
    <lineage>
        <taxon>Viruses</taxon>
        <taxon>Duplodnaviria</taxon>
        <taxon>Heunggongvirae</taxon>
        <taxon>Uroviricota</taxon>
        <taxon>Caudoviricetes</taxon>
    </lineage>
</organism>
<protein>
    <submittedName>
        <fullName evidence="1">Uncharacterized protein</fullName>
    </submittedName>
</protein>
<dbReference type="EMBL" id="PP511876">
    <property type="protein sequence ID" value="XCD08332.1"/>
    <property type="molecule type" value="Genomic_DNA"/>
</dbReference>
<name>A0AAU8B7N3_9CAUD</name>
<evidence type="ECO:0000313" key="1">
    <source>
        <dbReference type="EMBL" id="XCD08332.1"/>
    </source>
</evidence>
<proteinExistence type="predicted"/>
<reference evidence="1" key="1">
    <citation type="submission" date="2024-03" db="EMBL/GenBank/DDBJ databases">
        <title>Diverse circular DNA viruses in blood, oral, and fecal samples of captive lemurs.</title>
        <authorList>
            <person name="Paietta E.N."/>
            <person name="Kraberger S."/>
            <person name="Lund M.C."/>
            <person name="Custer J.M."/>
            <person name="Vargas K.M."/>
            <person name="Ehmke E.E."/>
            <person name="Yoder A.D."/>
            <person name="Varsani A."/>
        </authorList>
    </citation>
    <scope>NUCLEOTIDE SEQUENCE</scope>
    <source>
        <strain evidence="1">Duke_30FF_63</strain>
    </source>
</reference>